<organism evidence="2 3">
    <name type="scientific">Pedococcus bigeumensis</name>
    <dbReference type="NCBI Taxonomy" id="433644"/>
    <lineage>
        <taxon>Bacteria</taxon>
        <taxon>Bacillati</taxon>
        <taxon>Actinomycetota</taxon>
        <taxon>Actinomycetes</taxon>
        <taxon>Micrococcales</taxon>
        <taxon>Intrasporangiaceae</taxon>
        <taxon>Pedococcus</taxon>
    </lineage>
</organism>
<dbReference type="Proteomes" id="UP000317722">
    <property type="component" value="Unassembled WGS sequence"/>
</dbReference>
<gene>
    <name evidence="2" type="ORF">EAH86_19440</name>
</gene>
<keyword evidence="1" id="KW-0472">Membrane</keyword>
<keyword evidence="1" id="KW-0812">Transmembrane</keyword>
<proteinExistence type="predicted"/>
<dbReference type="RefSeq" id="WP_140743827.1">
    <property type="nucleotide sequence ID" value="NZ_RCZM01000008.1"/>
</dbReference>
<evidence type="ECO:0000256" key="1">
    <source>
        <dbReference type="SAM" id="Phobius"/>
    </source>
</evidence>
<dbReference type="OrthoDB" id="9804511at2"/>
<dbReference type="AlphaFoldDB" id="A0A502CGQ9"/>
<keyword evidence="3" id="KW-1185">Reference proteome</keyword>
<reference evidence="2 3" key="1">
    <citation type="journal article" date="2019" name="Environ. Microbiol.">
        <title>Species interactions and distinct microbial communities in high Arctic permafrost affected cryosols are associated with the CH4 and CO2 gas fluxes.</title>
        <authorList>
            <person name="Altshuler I."/>
            <person name="Hamel J."/>
            <person name="Turney S."/>
            <person name="Magnuson E."/>
            <person name="Levesque R."/>
            <person name="Greer C."/>
            <person name="Whyte L.G."/>
        </authorList>
    </citation>
    <scope>NUCLEOTIDE SEQUENCE [LARGE SCALE GENOMIC DNA]</scope>
    <source>
        <strain evidence="2 3">S9.3A</strain>
    </source>
</reference>
<protein>
    <recommendedName>
        <fullName evidence="4">IPT/TIG domain-containing protein</fullName>
    </recommendedName>
</protein>
<evidence type="ECO:0000313" key="2">
    <source>
        <dbReference type="EMBL" id="TPG12915.1"/>
    </source>
</evidence>
<evidence type="ECO:0000313" key="3">
    <source>
        <dbReference type="Proteomes" id="UP000317722"/>
    </source>
</evidence>
<comment type="caution">
    <text evidence="2">The sequence shown here is derived from an EMBL/GenBank/DDBJ whole genome shotgun (WGS) entry which is preliminary data.</text>
</comment>
<sequence>MAAKDGESGGTLMTVVKAVTAIAVMITAVFGVFKLFVSDEGPVSHPASSSSSTIATPHVDIGPASLFLNRDSGPGGTTVKVSGEGFGPGERVTFRFHVDQVGTTKANAEGKFSNVSLTIPSTLSAFAPQQFNLSATGSASLKNALAPFQLTG</sequence>
<dbReference type="EMBL" id="RCZM01000008">
    <property type="protein sequence ID" value="TPG12915.1"/>
    <property type="molecule type" value="Genomic_DNA"/>
</dbReference>
<evidence type="ECO:0008006" key="4">
    <source>
        <dbReference type="Google" id="ProtNLM"/>
    </source>
</evidence>
<accession>A0A502CGQ9</accession>
<keyword evidence="1" id="KW-1133">Transmembrane helix</keyword>
<name>A0A502CGQ9_9MICO</name>
<feature type="transmembrane region" description="Helical" evidence="1">
    <location>
        <begin position="12"/>
        <end position="37"/>
    </location>
</feature>